<keyword evidence="3" id="KW-1185">Reference proteome</keyword>
<organism evidence="2 3">
    <name type="scientific">Olpidium bornovanus</name>
    <dbReference type="NCBI Taxonomy" id="278681"/>
    <lineage>
        <taxon>Eukaryota</taxon>
        <taxon>Fungi</taxon>
        <taxon>Fungi incertae sedis</taxon>
        <taxon>Olpidiomycota</taxon>
        <taxon>Olpidiomycotina</taxon>
        <taxon>Olpidiomycetes</taxon>
        <taxon>Olpidiales</taxon>
        <taxon>Olpidiaceae</taxon>
        <taxon>Olpidium</taxon>
    </lineage>
</organism>
<dbReference type="EMBL" id="JAEFCI010006275">
    <property type="protein sequence ID" value="KAG5459806.1"/>
    <property type="molecule type" value="Genomic_DNA"/>
</dbReference>
<feature type="region of interest" description="Disordered" evidence="1">
    <location>
        <begin position="44"/>
        <end position="83"/>
    </location>
</feature>
<feature type="region of interest" description="Disordered" evidence="1">
    <location>
        <begin position="155"/>
        <end position="210"/>
    </location>
</feature>
<feature type="non-terminal residue" evidence="2">
    <location>
        <position position="210"/>
    </location>
</feature>
<sequence length="210" mass="23733">METTDTAITNVNICRRAVDEICDVRTLQEESSALVVNRSKKFLDRRDPRKRRRLPHALPKHQDTSTGKALRRRRQRGKPAATTTGTFPLFVSVRARTNPNVDPDHDLYEGADILREHAEFLNAQHAEDVSAMRADLLNLTKTMQMLTSQVARLQTGEQTHTRAHKTHLPEAHNRYTAKNSEDDGSASSSPSETSSEEDQPLRPQSNETTR</sequence>
<evidence type="ECO:0000313" key="3">
    <source>
        <dbReference type="Proteomes" id="UP000673691"/>
    </source>
</evidence>
<comment type="caution">
    <text evidence="2">The sequence shown here is derived from an EMBL/GenBank/DDBJ whole genome shotgun (WGS) entry which is preliminary data.</text>
</comment>
<evidence type="ECO:0000256" key="1">
    <source>
        <dbReference type="SAM" id="MobiDB-lite"/>
    </source>
</evidence>
<dbReference type="AlphaFoldDB" id="A0A8H7ZUN1"/>
<dbReference type="Proteomes" id="UP000673691">
    <property type="component" value="Unassembled WGS sequence"/>
</dbReference>
<gene>
    <name evidence="2" type="ORF">BJ554DRAFT_8237</name>
</gene>
<evidence type="ECO:0000313" key="2">
    <source>
        <dbReference type="EMBL" id="KAG5459806.1"/>
    </source>
</evidence>
<proteinExistence type="predicted"/>
<name>A0A8H7ZUN1_9FUNG</name>
<reference evidence="2 3" key="1">
    <citation type="journal article" name="Sci. Rep.">
        <title>Genome-scale phylogenetic analyses confirm Olpidium as the closest living zoosporic fungus to the non-flagellated, terrestrial fungi.</title>
        <authorList>
            <person name="Chang Y."/>
            <person name="Rochon D."/>
            <person name="Sekimoto S."/>
            <person name="Wang Y."/>
            <person name="Chovatia M."/>
            <person name="Sandor L."/>
            <person name="Salamov A."/>
            <person name="Grigoriev I.V."/>
            <person name="Stajich J.E."/>
            <person name="Spatafora J.W."/>
        </authorList>
    </citation>
    <scope>NUCLEOTIDE SEQUENCE [LARGE SCALE GENOMIC DNA]</scope>
    <source>
        <strain evidence="2">S191</strain>
    </source>
</reference>
<feature type="compositionally biased region" description="Basic residues" evidence="1">
    <location>
        <begin position="48"/>
        <end position="59"/>
    </location>
</feature>
<accession>A0A8H7ZUN1</accession>
<protein>
    <submittedName>
        <fullName evidence="2">Uncharacterized protein</fullName>
    </submittedName>
</protein>